<dbReference type="PROSITE" id="PS00061">
    <property type="entry name" value="ADH_SHORT"/>
    <property type="match status" value="1"/>
</dbReference>
<dbReference type="OrthoDB" id="1933717at2759"/>
<dbReference type="Proteomes" id="UP000005239">
    <property type="component" value="Unassembled WGS sequence"/>
</dbReference>
<protein>
    <submittedName>
        <fullName evidence="2">Dehydrogenase</fullName>
    </submittedName>
</protein>
<accession>A0A8R1U9L7</accession>
<dbReference type="Gene3D" id="3.40.50.720">
    <property type="entry name" value="NAD(P)-binding Rossmann-like Domain"/>
    <property type="match status" value="1"/>
</dbReference>
<evidence type="ECO:0000256" key="1">
    <source>
        <dbReference type="RuleBase" id="RU000363"/>
    </source>
</evidence>
<dbReference type="PANTHER" id="PTHR44147">
    <property type="entry name" value="DEHYDROGENASE/REDUCTASE SDR FAMILY MEMBER 1"/>
    <property type="match status" value="1"/>
</dbReference>
<dbReference type="PRINTS" id="PR00080">
    <property type="entry name" value="SDRFAMILY"/>
</dbReference>
<reference evidence="3" key="1">
    <citation type="journal article" date="2008" name="Nat. Genet.">
        <title>The Pristionchus pacificus genome provides a unique perspective on nematode lifestyle and parasitism.</title>
        <authorList>
            <person name="Dieterich C."/>
            <person name="Clifton S.W."/>
            <person name="Schuster L.N."/>
            <person name="Chinwalla A."/>
            <person name="Delehaunty K."/>
            <person name="Dinkelacker I."/>
            <person name="Fulton L."/>
            <person name="Fulton R."/>
            <person name="Godfrey J."/>
            <person name="Minx P."/>
            <person name="Mitreva M."/>
            <person name="Roeseler W."/>
            <person name="Tian H."/>
            <person name="Witte H."/>
            <person name="Yang S.P."/>
            <person name="Wilson R.K."/>
            <person name="Sommer R.J."/>
        </authorList>
    </citation>
    <scope>NUCLEOTIDE SEQUENCE [LARGE SCALE GENOMIC DNA]</scope>
    <source>
        <strain evidence="3">PS312</strain>
    </source>
</reference>
<proteinExistence type="inferred from homology"/>
<dbReference type="InterPro" id="IPR020904">
    <property type="entry name" value="Sc_DH/Rdtase_CS"/>
</dbReference>
<dbReference type="OMA" id="ATVSIWM"/>
<organism evidence="2 3">
    <name type="scientific">Pristionchus pacificus</name>
    <name type="common">Parasitic nematode worm</name>
    <dbReference type="NCBI Taxonomy" id="54126"/>
    <lineage>
        <taxon>Eukaryota</taxon>
        <taxon>Metazoa</taxon>
        <taxon>Ecdysozoa</taxon>
        <taxon>Nematoda</taxon>
        <taxon>Chromadorea</taxon>
        <taxon>Rhabditida</taxon>
        <taxon>Rhabditina</taxon>
        <taxon>Diplogasteromorpha</taxon>
        <taxon>Diplogasteroidea</taxon>
        <taxon>Neodiplogasteridae</taxon>
        <taxon>Pristionchus</taxon>
    </lineage>
</organism>
<dbReference type="InterPro" id="IPR036291">
    <property type="entry name" value="NAD(P)-bd_dom_sf"/>
</dbReference>
<evidence type="ECO:0000313" key="3">
    <source>
        <dbReference type="Proteomes" id="UP000005239"/>
    </source>
</evidence>
<dbReference type="PRINTS" id="PR00081">
    <property type="entry name" value="GDHRDH"/>
</dbReference>
<evidence type="ECO:0000313" key="2">
    <source>
        <dbReference type="EnsemblMetazoa" id="PPA07850.1"/>
    </source>
</evidence>
<dbReference type="SUPFAM" id="SSF51735">
    <property type="entry name" value="NAD(P)-binding Rossmann-fold domains"/>
    <property type="match status" value="1"/>
</dbReference>
<sequence length="333" mass="35903">MTKSAAPSLKGKIALVTGASRGIGRGIALQLGQAGATVYITGRQPSESLQSTAYYGSALPTLEKTRLDIEDRGGKAVLVYCDHSDSESIKALFERIDSENNGQLDILVNNAFSAVNDINHSGGKPFYELDPSIWDAVNNVGLRNHYYCAVYACRLMTKRKSGLIVNISSIGGLSYAFNVAYGCGKTALDRMAADMAEELKESGVSILSLWPAAVKTECAKELITAGKVQEVVKGPVEMIEESLTTGETIEYAGRCIVHLAADPKVSKKAGKILFTSDVARHYGFKDVDGATPQDMRSVSLALRFFGWKKTAALVPSCLRIPLAGMHFVSYKFE</sequence>
<name>A0A454Y2E0_PRIPA</name>
<keyword evidence="3" id="KW-1185">Reference proteome</keyword>
<dbReference type="PANTHER" id="PTHR44147:SF2">
    <property type="entry name" value="DEHYDROGENASE_REDUCTASE SDR FAMILY MEMBER 1"/>
    <property type="match status" value="1"/>
</dbReference>
<comment type="similarity">
    <text evidence="1">Belongs to the short-chain dehydrogenases/reductases (SDR) family.</text>
</comment>
<accession>A0A454Y2E0</accession>
<dbReference type="Pfam" id="PF00106">
    <property type="entry name" value="adh_short"/>
    <property type="match status" value="1"/>
</dbReference>
<dbReference type="InterPro" id="IPR002347">
    <property type="entry name" value="SDR_fam"/>
</dbReference>
<reference evidence="2" key="2">
    <citation type="submission" date="2022-06" db="UniProtKB">
        <authorList>
            <consortium name="EnsemblMetazoa"/>
        </authorList>
    </citation>
    <scope>IDENTIFICATION</scope>
    <source>
        <strain evidence="2">PS312</strain>
    </source>
</reference>
<dbReference type="EnsemblMetazoa" id="PPA07850.1">
    <property type="protein sequence ID" value="PPA07850.1"/>
    <property type="gene ID" value="WBGene00097404"/>
</dbReference>
<gene>
    <name evidence="2" type="primary">WBGene00097404</name>
</gene>
<dbReference type="AlphaFoldDB" id="A0A454Y2E0"/>